<evidence type="ECO:0000256" key="4">
    <source>
        <dbReference type="ARBA" id="ARBA00022525"/>
    </source>
</evidence>
<dbReference type="HOGENOM" id="CLU_041805_2_0_11"/>
<dbReference type="Pfam" id="PF03664">
    <property type="entry name" value="Glyco_hydro_62"/>
    <property type="match status" value="1"/>
</dbReference>
<dbReference type="PROSITE" id="PS50231">
    <property type="entry name" value="RICIN_B_LECTIN"/>
    <property type="match status" value="1"/>
</dbReference>
<feature type="signal peptide" evidence="8">
    <location>
        <begin position="1"/>
        <end position="31"/>
    </location>
</feature>
<dbReference type="PANTHER" id="PTHR40631">
    <property type="entry name" value="ALPHA-L-ARABINOFURANOSIDASE AXHA-2-RELATED"/>
    <property type="match status" value="1"/>
</dbReference>
<dbReference type="InterPro" id="IPR035992">
    <property type="entry name" value="Ricin_B-like_lectins"/>
</dbReference>
<dbReference type="InterPro" id="IPR023296">
    <property type="entry name" value="Glyco_hydro_beta-prop_sf"/>
</dbReference>
<evidence type="ECO:0000256" key="8">
    <source>
        <dbReference type="SAM" id="SignalP"/>
    </source>
</evidence>
<dbReference type="AlphaFoldDB" id="A0A0H3DH64"/>
<dbReference type="EC" id="3.2.1.55" evidence="3"/>
<dbReference type="InterPro" id="IPR000772">
    <property type="entry name" value="Ricin_B_lectin"/>
</dbReference>
<evidence type="ECO:0000313" key="10">
    <source>
        <dbReference type="EMBL" id="ADJ49532.1"/>
    </source>
</evidence>
<dbReference type="InterPro" id="IPR005193">
    <property type="entry name" value="GH62_arabinosidase"/>
</dbReference>
<keyword evidence="7" id="KW-0326">Glycosidase</keyword>
<evidence type="ECO:0000256" key="6">
    <source>
        <dbReference type="ARBA" id="ARBA00022801"/>
    </source>
</evidence>
<dbReference type="Pfam" id="PF00652">
    <property type="entry name" value="Ricin_B_lectin"/>
    <property type="match status" value="1"/>
</dbReference>
<evidence type="ECO:0000313" key="11">
    <source>
        <dbReference type="Proteomes" id="UP000000328"/>
    </source>
</evidence>
<protein>
    <recommendedName>
        <fullName evidence="3">non-reducing end alpha-L-arabinofuranosidase</fullName>
        <ecNumber evidence="3">3.2.1.55</ecNumber>
    </recommendedName>
</protein>
<evidence type="ECO:0000256" key="5">
    <source>
        <dbReference type="ARBA" id="ARBA00022729"/>
    </source>
</evidence>
<comment type="subcellular location">
    <subcellularLocation>
        <location evidence="2">Secreted</location>
    </subcellularLocation>
</comment>
<evidence type="ECO:0000256" key="1">
    <source>
        <dbReference type="ARBA" id="ARBA00001462"/>
    </source>
</evidence>
<dbReference type="GeneID" id="92875449"/>
<dbReference type="SUPFAM" id="SSF75005">
    <property type="entry name" value="Arabinanase/levansucrase/invertase"/>
    <property type="match status" value="1"/>
</dbReference>
<feature type="domain" description="Ricin B lectin" evidence="9">
    <location>
        <begin position="34"/>
        <end position="161"/>
    </location>
</feature>
<dbReference type="GO" id="GO:0046373">
    <property type="term" value="P:L-arabinose metabolic process"/>
    <property type="evidence" value="ECO:0007669"/>
    <property type="project" value="InterPro"/>
</dbReference>
<sequence length="483" mass="52004">MPKHRKLFRSWAAVSALLAAVSVIGAGVAHADSTGALRGVASGRCLDVTGRSQADGALMQVWDCNGGTNQQWTLTALNQLTVYGTKCLDVPGHATAAGTRVQIWSCNGGTNQQWRVNADGTVTGVESGLCLDVSGGGASANSTPVVLWTCNGQSNQQWTGLTPTGPGGGNLPSSFRWTDQGPLISAKPVSGHNIVSVKDPSIVRYNGQWLVYATTADTSGAWSVEYTHFTDFSQAASASQYHLSDNPNLGHRYMAAPQVFYFAPQNKWYLVFQQGPPAFSTNTDPTQPQNWSTPTNFFASTPPVVDQHGGGWLDFFVTCDTANCYLFYANDAGDIFRSQTTVANFPNGFGNTAVVLHDDNRGNLFEATAVYKVKGSSTYLMLVEGWDSVGHRVYRAWTAPSLSGSWTQIANPFAGLANVTFPSGQWTNDVSHGELIRTGYDQTMEIDPCHLQLLYQGVNPNSTNVPYSQLPYQLGLLTQTNPC</sequence>
<organism evidence="10 11">
    <name type="scientific">Amycolatopsis mediterranei (strain U-32)</name>
    <dbReference type="NCBI Taxonomy" id="749927"/>
    <lineage>
        <taxon>Bacteria</taxon>
        <taxon>Bacillati</taxon>
        <taxon>Actinomycetota</taxon>
        <taxon>Actinomycetes</taxon>
        <taxon>Pseudonocardiales</taxon>
        <taxon>Pseudonocardiaceae</taxon>
        <taxon>Amycolatopsis</taxon>
    </lineage>
</organism>
<comment type="catalytic activity">
    <reaction evidence="1">
        <text>Hydrolysis of terminal non-reducing alpha-L-arabinofuranoside residues in alpha-L-arabinosides.</text>
        <dbReference type="EC" id="3.2.1.55"/>
    </reaction>
</comment>
<evidence type="ECO:0000256" key="3">
    <source>
        <dbReference type="ARBA" id="ARBA00012670"/>
    </source>
</evidence>
<accession>A0A0H3DH64</accession>
<dbReference type="SMART" id="SM00458">
    <property type="entry name" value="RICIN"/>
    <property type="match status" value="1"/>
</dbReference>
<dbReference type="KEGG" id="amd:AMED_7824"/>
<dbReference type="CDD" id="cd08987">
    <property type="entry name" value="GH62"/>
    <property type="match status" value="1"/>
</dbReference>
<dbReference type="EMBL" id="CP002000">
    <property type="protein sequence ID" value="ADJ49532.1"/>
    <property type="molecule type" value="Genomic_DNA"/>
</dbReference>
<dbReference type="SUPFAM" id="SSF50370">
    <property type="entry name" value="Ricin B-like lectins"/>
    <property type="match status" value="1"/>
</dbReference>
<evidence type="ECO:0000259" key="9">
    <source>
        <dbReference type="SMART" id="SM00458"/>
    </source>
</evidence>
<keyword evidence="6" id="KW-0378">Hydrolase</keyword>
<dbReference type="OrthoDB" id="9135253at2"/>
<dbReference type="GO" id="GO:0005576">
    <property type="term" value="C:extracellular region"/>
    <property type="evidence" value="ECO:0007669"/>
    <property type="project" value="UniProtKB-SubCell"/>
</dbReference>
<keyword evidence="4" id="KW-0964">Secreted</keyword>
<evidence type="ECO:0000256" key="2">
    <source>
        <dbReference type="ARBA" id="ARBA00004613"/>
    </source>
</evidence>
<dbReference type="PANTHER" id="PTHR40631:SF2">
    <property type="entry name" value="ALPHA-L-ARABINOFURANOSIDASE"/>
    <property type="match status" value="1"/>
</dbReference>
<keyword evidence="5 8" id="KW-0732">Signal</keyword>
<dbReference type="Gene3D" id="2.115.10.20">
    <property type="entry name" value="Glycosyl hydrolase domain, family 43"/>
    <property type="match status" value="1"/>
</dbReference>
<dbReference type="eggNOG" id="COG3693">
    <property type="taxonomic scope" value="Bacteria"/>
</dbReference>
<evidence type="ECO:0000256" key="7">
    <source>
        <dbReference type="ARBA" id="ARBA00023295"/>
    </source>
</evidence>
<dbReference type="CDD" id="cd23418">
    <property type="entry name" value="beta-trefoil_Ricin_XLN-like"/>
    <property type="match status" value="1"/>
</dbReference>
<name>A0A0H3DH64_AMYMU</name>
<dbReference type="PATRIC" id="fig|749927.5.peg.8133"/>
<dbReference type="RefSeq" id="WP_013229569.1">
    <property type="nucleotide sequence ID" value="NC_014318.1"/>
</dbReference>
<dbReference type="Proteomes" id="UP000000328">
    <property type="component" value="Chromosome"/>
</dbReference>
<feature type="chain" id="PRO_5002607341" description="non-reducing end alpha-L-arabinofuranosidase" evidence="8">
    <location>
        <begin position="32"/>
        <end position="483"/>
    </location>
</feature>
<dbReference type="GO" id="GO:0046556">
    <property type="term" value="F:alpha-L-arabinofuranosidase activity"/>
    <property type="evidence" value="ECO:0007669"/>
    <property type="project" value="UniProtKB-EC"/>
</dbReference>
<gene>
    <name evidence="10" type="primary">abfA</name>
    <name evidence="10" type="ordered locus">AMED_7824</name>
</gene>
<dbReference type="Gene3D" id="2.80.10.50">
    <property type="match status" value="1"/>
</dbReference>
<reference evidence="10 11" key="1">
    <citation type="journal article" date="2010" name="Cell Res.">
        <title>Complete genome sequence of the rifamycin SV-producing Amycolatopsis mediterranei U32 revealed its genetic characteristics in phylogeny and metabolism.</title>
        <authorList>
            <person name="Zhao W."/>
            <person name="Zhong Y."/>
            <person name="Yuan H."/>
            <person name="Wang J."/>
            <person name="Zheng H."/>
            <person name="Wang Y."/>
            <person name="Cen X."/>
            <person name="Xu F."/>
            <person name="Bai J."/>
            <person name="Han X."/>
            <person name="Lu G."/>
            <person name="Zhu Y."/>
            <person name="Shao Z."/>
            <person name="Yan H."/>
            <person name="Li C."/>
            <person name="Peng N."/>
            <person name="Zhang Z."/>
            <person name="Zhang Y."/>
            <person name="Lin W."/>
            <person name="Fan Y."/>
            <person name="Qin Z."/>
            <person name="Hu Y."/>
            <person name="Zhu B."/>
            <person name="Wang S."/>
            <person name="Ding X."/>
            <person name="Zhao G.P."/>
        </authorList>
    </citation>
    <scope>NUCLEOTIDE SEQUENCE [LARGE SCALE GENOMIC DNA]</scope>
    <source>
        <strain evidence="11">U-32</strain>
    </source>
</reference>
<proteinExistence type="predicted"/>